<dbReference type="Pfam" id="PF11583">
    <property type="entry name" value="AurF"/>
    <property type="match status" value="1"/>
</dbReference>
<name>A0ABZ2LJN6_9BACT</name>
<sequence length="306" mass="34077">MGTIQHNYTYASTLSDALKINWKVDDLIGEGKGLDFTKPFLPDSLTGIQAIAALDAREKLALNHIRGRTYLYLFGFVEEFILPFVLEQARRAVHGDSAQVRSLLTFAEEEAKHIDLFRRFSEEFEKQFPTPVGLIGPAKELADAVLSHSPLGVVLVILHLEWLTQRHYLESIKDDGILDPQFKSLLRHHWQEEAQHAKVDTLLASELAAALSADEIKVGIEDYLKIASLLNDGLTTQAKLDVETLERHTGRSFSAAERSEIEAAQISSYRHTFLVAGAEHPNFVKAVGELSAEGRERIAAVARALN</sequence>
<organism evidence="1 2">
    <name type="scientific">Pendulispora albinea</name>
    <dbReference type="NCBI Taxonomy" id="2741071"/>
    <lineage>
        <taxon>Bacteria</taxon>
        <taxon>Pseudomonadati</taxon>
        <taxon>Myxococcota</taxon>
        <taxon>Myxococcia</taxon>
        <taxon>Myxococcales</taxon>
        <taxon>Sorangiineae</taxon>
        <taxon>Pendulisporaceae</taxon>
        <taxon>Pendulispora</taxon>
    </lineage>
</organism>
<keyword evidence="2" id="KW-1185">Reference proteome</keyword>
<accession>A0ABZ2LJN6</accession>
<protein>
    <submittedName>
        <fullName evidence="1">Diiron oxygenase</fullName>
    </submittedName>
</protein>
<dbReference type="InterPro" id="IPR025859">
    <property type="entry name" value="AurF/CmlI"/>
</dbReference>
<reference evidence="1 2" key="1">
    <citation type="submission" date="2021-12" db="EMBL/GenBank/DDBJ databases">
        <title>Discovery of the Pendulisporaceae a myxobacterial family with distinct sporulation behavior and unique specialized metabolism.</title>
        <authorList>
            <person name="Garcia R."/>
            <person name="Popoff A."/>
            <person name="Bader C.D."/>
            <person name="Loehr J."/>
            <person name="Walesch S."/>
            <person name="Walt C."/>
            <person name="Boldt J."/>
            <person name="Bunk B."/>
            <person name="Haeckl F.J.F.P.J."/>
            <person name="Gunesch A.P."/>
            <person name="Birkelbach J."/>
            <person name="Nuebel U."/>
            <person name="Pietschmann T."/>
            <person name="Bach T."/>
            <person name="Mueller R."/>
        </authorList>
    </citation>
    <scope>NUCLEOTIDE SEQUENCE [LARGE SCALE GENOMIC DNA]</scope>
    <source>
        <strain evidence="1 2">MSr11954</strain>
    </source>
</reference>
<dbReference type="RefSeq" id="WP_394820783.1">
    <property type="nucleotide sequence ID" value="NZ_CP089984.1"/>
</dbReference>
<evidence type="ECO:0000313" key="1">
    <source>
        <dbReference type="EMBL" id="WXB11168.1"/>
    </source>
</evidence>
<evidence type="ECO:0000313" key="2">
    <source>
        <dbReference type="Proteomes" id="UP001370348"/>
    </source>
</evidence>
<proteinExistence type="predicted"/>
<gene>
    <name evidence="1" type="ORF">LZC94_25240</name>
</gene>
<dbReference type="SUPFAM" id="SSF47240">
    <property type="entry name" value="Ferritin-like"/>
    <property type="match status" value="1"/>
</dbReference>
<dbReference type="EMBL" id="CP089984">
    <property type="protein sequence ID" value="WXB11168.1"/>
    <property type="molecule type" value="Genomic_DNA"/>
</dbReference>
<dbReference type="Proteomes" id="UP001370348">
    <property type="component" value="Chromosome"/>
</dbReference>
<dbReference type="InterPro" id="IPR009078">
    <property type="entry name" value="Ferritin-like_SF"/>
</dbReference>